<keyword evidence="1" id="KW-0808">Transferase</keyword>
<dbReference type="Proteomes" id="UP000297982">
    <property type="component" value="Unassembled WGS sequence"/>
</dbReference>
<dbReference type="Pfam" id="PF12746">
    <property type="entry name" value="GNAT_acetyltran"/>
    <property type="match status" value="1"/>
</dbReference>
<evidence type="ECO:0000313" key="1">
    <source>
        <dbReference type="EMBL" id="TGB05431.1"/>
    </source>
</evidence>
<dbReference type="InterPro" id="IPR016181">
    <property type="entry name" value="Acyl_CoA_acyltransferase"/>
</dbReference>
<proteinExistence type="predicted"/>
<organism evidence="1 2">
    <name type="scientific">Halobacillus salinus</name>
    <dbReference type="NCBI Taxonomy" id="192814"/>
    <lineage>
        <taxon>Bacteria</taxon>
        <taxon>Bacillati</taxon>
        <taxon>Bacillota</taxon>
        <taxon>Bacilli</taxon>
        <taxon>Bacillales</taxon>
        <taxon>Bacillaceae</taxon>
        <taxon>Halobacillus</taxon>
    </lineage>
</organism>
<dbReference type="AlphaFoldDB" id="A0A4Z0H8F9"/>
<dbReference type="InterPro" id="IPR027365">
    <property type="entry name" value="GNAT_acetyltra_YdfB-like"/>
</dbReference>
<gene>
    <name evidence="1" type="ORF">E4663_02285</name>
</gene>
<reference evidence="1 2" key="1">
    <citation type="journal article" date="2003" name="Int. J. Syst. Evol. Microbiol.">
        <title>Halobacillus salinus sp. nov., isolated from a salt lake on the coast of the East Sea in Korea.</title>
        <authorList>
            <person name="Yoon J.H."/>
            <person name="Kang K.H."/>
            <person name="Park Y.H."/>
        </authorList>
    </citation>
    <scope>NUCLEOTIDE SEQUENCE [LARGE SCALE GENOMIC DNA]</scope>
    <source>
        <strain evidence="1 2">HSL-3</strain>
    </source>
</reference>
<dbReference type="Gene3D" id="3.40.630.30">
    <property type="match status" value="1"/>
</dbReference>
<dbReference type="EMBL" id="SRJC01000001">
    <property type="protein sequence ID" value="TGB05431.1"/>
    <property type="molecule type" value="Genomic_DNA"/>
</dbReference>
<accession>A0A4Z0H8F9</accession>
<protein>
    <submittedName>
        <fullName evidence="1">GNAT family N-acetyltransferase</fullName>
    </submittedName>
</protein>
<keyword evidence="2" id="KW-1185">Reference proteome</keyword>
<dbReference type="GO" id="GO:0016740">
    <property type="term" value="F:transferase activity"/>
    <property type="evidence" value="ECO:0007669"/>
    <property type="project" value="UniProtKB-KW"/>
</dbReference>
<evidence type="ECO:0000313" key="2">
    <source>
        <dbReference type="Proteomes" id="UP000297982"/>
    </source>
</evidence>
<comment type="caution">
    <text evidence="1">The sequence shown here is derived from an EMBL/GenBank/DDBJ whole genome shotgun (WGS) entry which is preliminary data.</text>
</comment>
<dbReference type="SUPFAM" id="SSF55729">
    <property type="entry name" value="Acyl-CoA N-acyltransferases (Nat)"/>
    <property type="match status" value="1"/>
</dbReference>
<sequence length="107" mass="12216">MDEFFAKGIGFVAVNHSEVTSICFSANMHKEGHAVYVETVEQYRSKNLAQKLAHTYVRNCFTNLFVPYLDFREENHPSVAIAEYLGCTTVFAYNSYMLPIHKKSNAI</sequence>
<name>A0A4Z0H8F9_9BACI</name>